<dbReference type="InterPro" id="IPR002355">
    <property type="entry name" value="Cu_oxidase_Cu_BS"/>
</dbReference>
<dbReference type="Gene3D" id="2.60.40.420">
    <property type="entry name" value="Cupredoxins - blue copper proteins"/>
    <property type="match status" value="1"/>
</dbReference>
<organism evidence="5">
    <name type="scientific">Timema cristinae</name>
    <name type="common">Walking stick</name>
    <dbReference type="NCBI Taxonomy" id="61476"/>
    <lineage>
        <taxon>Eukaryota</taxon>
        <taxon>Metazoa</taxon>
        <taxon>Ecdysozoa</taxon>
        <taxon>Arthropoda</taxon>
        <taxon>Hexapoda</taxon>
        <taxon>Insecta</taxon>
        <taxon>Pterygota</taxon>
        <taxon>Neoptera</taxon>
        <taxon>Polyneoptera</taxon>
        <taxon>Phasmatodea</taxon>
        <taxon>Timematodea</taxon>
        <taxon>Timematoidea</taxon>
        <taxon>Timematidae</taxon>
        <taxon>Timema</taxon>
    </lineage>
</organism>
<accession>A0A7R9H3T0</accession>
<dbReference type="GO" id="GO:0005886">
    <property type="term" value="C:plasma membrane"/>
    <property type="evidence" value="ECO:0007669"/>
    <property type="project" value="TreeGrafter"/>
</dbReference>
<dbReference type="InterPro" id="IPR045087">
    <property type="entry name" value="Cu-oxidase_fam"/>
</dbReference>
<dbReference type="AlphaFoldDB" id="A0A7R9H3T0"/>
<dbReference type="GO" id="GO:0006826">
    <property type="term" value="P:iron ion transport"/>
    <property type="evidence" value="ECO:0007669"/>
    <property type="project" value="TreeGrafter"/>
</dbReference>
<dbReference type="PANTHER" id="PTHR11709:SF394">
    <property type="entry name" value="FI03373P-RELATED"/>
    <property type="match status" value="1"/>
</dbReference>
<reference evidence="5" key="1">
    <citation type="submission" date="2020-11" db="EMBL/GenBank/DDBJ databases">
        <authorList>
            <person name="Tran Van P."/>
        </authorList>
    </citation>
    <scope>NUCLEOTIDE SEQUENCE</scope>
</reference>
<evidence type="ECO:0000256" key="2">
    <source>
        <dbReference type="ARBA" id="ARBA00023002"/>
    </source>
</evidence>
<dbReference type="SUPFAM" id="SSF49503">
    <property type="entry name" value="Cupredoxins"/>
    <property type="match status" value="1"/>
</dbReference>
<feature type="domain" description="Plastocyanin-like" evidence="4">
    <location>
        <begin position="31"/>
        <end position="158"/>
    </location>
</feature>
<dbReference type="InterPro" id="IPR008972">
    <property type="entry name" value="Cupredoxin"/>
</dbReference>
<evidence type="ECO:0000313" key="5">
    <source>
        <dbReference type="EMBL" id="CAD7407885.1"/>
    </source>
</evidence>
<dbReference type="InterPro" id="IPR033138">
    <property type="entry name" value="Cu_oxidase_CS"/>
</dbReference>
<feature type="domain" description="Plastocyanin-like" evidence="4">
    <location>
        <begin position="180"/>
        <end position="205"/>
    </location>
</feature>
<evidence type="ECO:0000256" key="1">
    <source>
        <dbReference type="ARBA" id="ARBA00022723"/>
    </source>
</evidence>
<evidence type="ECO:0000256" key="3">
    <source>
        <dbReference type="ARBA" id="ARBA00023008"/>
    </source>
</evidence>
<dbReference type="EMBL" id="OC320351">
    <property type="protein sequence ID" value="CAD7407885.1"/>
    <property type="molecule type" value="Genomic_DNA"/>
</dbReference>
<gene>
    <name evidence="5" type="ORF">TCEB3V08_LOCUS9248</name>
</gene>
<keyword evidence="3" id="KW-0186">Copper</keyword>
<dbReference type="GO" id="GO:0005507">
    <property type="term" value="F:copper ion binding"/>
    <property type="evidence" value="ECO:0007669"/>
    <property type="project" value="InterPro"/>
</dbReference>
<dbReference type="PANTHER" id="PTHR11709">
    <property type="entry name" value="MULTI-COPPER OXIDASE"/>
    <property type="match status" value="1"/>
</dbReference>
<proteinExistence type="predicted"/>
<sequence>MFGGNTFMPFRTLGPGPPEVGMINNKSYIDPPSPPISQHLDENYICNSTHMSKTCRKSEKCVCTHIEYLPLNKVVEFVYYNPDNPNSTLNHPMHHHGVSFQVRGMGTFPDNFVVNECNVRKFHESGMMCSKQKKYPLMDTVPLFAHGYLVYRIYTSNPVGLSLEEPRFMNRSFIPNWNLHGYWLIHCHIDMHMAAGMKFVVHVGTKEDLPPVPKDFPKCGRYLPPIQLCQD</sequence>
<keyword evidence="2" id="KW-0560">Oxidoreductase</keyword>
<dbReference type="PROSITE" id="PS00079">
    <property type="entry name" value="MULTICOPPER_OXIDASE1"/>
    <property type="match status" value="1"/>
</dbReference>
<name>A0A7R9H3T0_TIMCR</name>
<protein>
    <recommendedName>
        <fullName evidence="4">Plastocyanin-like domain-containing protein</fullName>
    </recommendedName>
</protein>
<dbReference type="GO" id="GO:0016491">
    <property type="term" value="F:oxidoreductase activity"/>
    <property type="evidence" value="ECO:0007669"/>
    <property type="project" value="UniProtKB-KW"/>
</dbReference>
<evidence type="ECO:0000259" key="4">
    <source>
        <dbReference type="Pfam" id="PF07731"/>
    </source>
</evidence>
<keyword evidence="1" id="KW-0479">Metal-binding</keyword>
<dbReference type="PROSITE" id="PS00080">
    <property type="entry name" value="MULTICOPPER_OXIDASE2"/>
    <property type="match status" value="1"/>
</dbReference>
<dbReference type="InterPro" id="IPR011706">
    <property type="entry name" value="Cu-oxidase_C"/>
</dbReference>
<dbReference type="Pfam" id="PF07731">
    <property type="entry name" value="Cu-oxidase_2"/>
    <property type="match status" value="2"/>
</dbReference>